<evidence type="ECO:0000313" key="1">
    <source>
        <dbReference type="Proteomes" id="UP000504634"/>
    </source>
</evidence>
<gene>
    <name evidence="2" type="primary">LOC115628367</name>
</gene>
<keyword evidence="1" id="KW-1185">Reference proteome</keyword>
<dbReference type="Proteomes" id="UP000504634">
    <property type="component" value="Unplaced"/>
</dbReference>
<organism evidence="1 2">
    <name type="scientific">Drosophila lebanonensis</name>
    <name type="common">Fruit fly</name>
    <name type="synonym">Scaptodrosophila lebanonensis</name>
    <dbReference type="NCBI Taxonomy" id="7225"/>
    <lineage>
        <taxon>Eukaryota</taxon>
        <taxon>Metazoa</taxon>
        <taxon>Ecdysozoa</taxon>
        <taxon>Arthropoda</taxon>
        <taxon>Hexapoda</taxon>
        <taxon>Insecta</taxon>
        <taxon>Pterygota</taxon>
        <taxon>Neoptera</taxon>
        <taxon>Endopterygota</taxon>
        <taxon>Diptera</taxon>
        <taxon>Brachycera</taxon>
        <taxon>Muscomorpha</taxon>
        <taxon>Ephydroidea</taxon>
        <taxon>Drosophilidae</taxon>
        <taxon>Scaptodrosophila</taxon>
    </lineage>
</organism>
<name>A0A6J2TYT4_DROLE</name>
<reference evidence="2" key="1">
    <citation type="submission" date="2025-08" db="UniProtKB">
        <authorList>
            <consortium name="RefSeq"/>
        </authorList>
    </citation>
    <scope>IDENTIFICATION</scope>
    <source>
        <strain evidence="2">11010-0011.00</strain>
        <tissue evidence="2">Whole body</tissue>
    </source>
</reference>
<evidence type="ECO:0000313" key="2">
    <source>
        <dbReference type="RefSeq" id="XP_030380303.1"/>
    </source>
</evidence>
<accession>A0A6J2TYT4</accession>
<protein>
    <submittedName>
        <fullName evidence="2">Uncharacterized protein LOC115628367</fullName>
    </submittedName>
</protein>
<dbReference type="RefSeq" id="XP_030380303.1">
    <property type="nucleotide sequence ID" value="XM_030524443.1"/>
</dbReference>
<sequence length="144" mass="16217">MSLPYWPYFIPSTATLETVKVGDRRISLAIREVPRRIILGNGNSTGQIGWLTESHLNWICTKIKNLCGGLNEWNHDSPELKTTFVIEEASLKVAMEPDLESLQMEQDQEDSNSDNILHIAILVEGLPLGRFPLTELIGDNCINR</sequence>
<dbReference type="GeneID" id="115628367"/>
<dbReference type="AlphaFoldDB" id="A0A6J2TYT4"/>
<proteinExistence type="predicted"/>